<dbReference type="AlphaFoldDB" id="A0A9J6EZK2"/>
<evidence type="ECO:0000256" key="1">
    <source>
        <dbReference type="SAM" id="MobiDB-lite"/>
    </source>
</evidence>
<keyword evidence="3" id="KW-1185">Reference proteome</keyword>
<comment type="caution">
    <text evidence="2">The sequence shown here is derived from an EMBL/GenBank/DDBJ whole genome shotgun (WGS) entry which is preliminary data.</text>
</comment>
<evidence type="ECO:0000313" key="3">
    <source>
        <dbReference type="Proteomes" id="UP000821866"/>
    </source>
</evidence>
<evidence type="ECO:0000313" key="2">
    <source>
        <dbReference type="EMBL" id="KAH8039588.1"/>
    </source>
</evidence>
<name>A0A9J6EZK2_RHIMP</name>
<organism evidence="2 3">
    <name type="scientific">Rhipicephalus microplus</name>
    <name type="common">Cattle tick</name>
    <name type="synonym">Boophilus microplus</name>
    <dbReference type="NCBI Taxonomy" id="6941"/>
    <lineage>
        <taxon>Eukaryota</taxon>
        <taxon>Metazoa</taxon>
        <taxon>Ecdysozoa</taxon>
        <taxon>Arthropoda</taxon>
        <taxon>Chelicerata</taxon>
        <taxon>Arachnida</taxon>
        <taxon>Acari</taxon>
        <taxon>Parasitiformes</taxon>
        <taxon>Ixodida</taxon>
        <taxon>Ixodoidea</taxon>
        <taxon>Ixodidae</taxon>
        <taxon>Rhipicephalinae</taxon>
        <taxon>Rhipicephalus</taxon>
        <taxon>Boophilus</taxon>
    </lineage>
</organism>
<reference evidence="2" key="2">
    <citation type="submission" date="2021-09" db="EMBL/GenBank/DDBJ databases">
        <authorList>
            <person name="Jia N."/>
            <person name="Wang J."/>
            <person name="Shi W."/>
            <person name="Du L."/>
            <person name="Sun Y."/>
            <person name="Zhan W."/>
            <person name="Jiang J."/>
            <person name="Wang Q."/>
            <person name="Zhang B."/>
            <person name="Ji P."/>
            <person name="Sakyi L.B."/>
            <person name="Cui X."/>
            <person name="Yuan T."/>
            <person name="Jiang B."/>
            <person name="Yang W."/>
            <person name="Lam T.T.-Y."/>
            <person name="Chang Q."/>
            <person name="Ding S."/>
            <person name="Wang X."/>
            <person name="Zhu J."/>
            <person name="Ruan X."/>
            <person name="Zhao L."/>
            <person name="Wei J."/>
            <person name="Que T."/>
            <person name="Du C."/>
            <person name="Cheng J."/>
            <person name="Dai P."/>
            <person name="Han X."/>
            <person name="Huang E."/>
            <person name="Gao Y."/>
            <person name="Liu J."/>
            <person name="Shao H."/>
            <person name="Ye R."/>
            <person name="Li L."/>
            <person name="Wei W."/>
            <person name="Wang X."/>
            <person name="Wang C."/>
            <person name="Huo Q."/>
            <person name="Li W."/>
            <person name="Guo W."/>
            <person name="Chen H."/>
            <person name="Chen S."/>
            <person name="Zhou L."/>
            <person name="Zhou L."/>
            <person name="Ni X."/>
            <person name="Tian J."/>
            <person name="Zhou Y."/>
            <person name="Sheng Y."/>
            <person name="Liu T."/>
            <person name="Pan Y."/>
            <person name="Xia L."/>
            <person name="Li J."/>
            <person name="Zhao F."/>
            <person name="Cao W."/>
        </authorList>
    </citation>
    <scope>NUCLEOTIDE SEQUENCE</scope>
    <source>
        <strain evidence="2">Rmic-2018</strain>
        <tissue evidence="2">Larvae</tissue>
    </source>
</reference>
<gene>
    <name evidence="2" type="ORF">HPB51_007788</name>
</gene>
<reference evidence="2" key="1">
    <citation type="journal article" date="2020" name="Cell">
        <title>Large-Scale Comparative Analyses of Tick Genomes Elucidate Their Genetic Diversity and Vector Capacities.</title>
        <authorList>
            <consortium name="Tick Genome and Microbiome Consortium (TIGMIC)"/>
            <person name="Jia N."/>
            <person name="Wang J."/>
            <person name="Shi W."/>
            <person name="Du L."/>
            <person name="Sun Y."/>
            <person name="Zhan W."/>
            <person name="Jiang J.F."/>
            <person name="Wang Q."/>
            <person name="Zhang B."/>
            <person name="Ji P."/>
            <person name="Bell-Sakyi L."/>
            <person name="Cui X.M."/>
            <person name="Yuan T.T."/>
            <person name="Jiang B.G."/>
            <person name="Yang W.F."/>
            <person name="Lam T.T."/>
            <person name="Chang Q.C."/>
            <person name="Ding S.J."/>
            <person name="Wang X.J."/>
            <person name="Zhu J.G."/>
            <person name="Ruan X.D."/>
            <person name="Zhao L."/>
            <person name="Wei J.T."/>
            <person name="Ye R.Z."/>
            <person name="Que T.C."/>
            <person name="Du C.H."/>
            <person name="Zhou Y.H."/>
            <person name="Cheng J.X."/>
            <person name="Dai P.F."/>
            <person name="Guo W.B."/>
            <person name="Han X.H."/>
            <person name="Huang E.J."/>
            <person name="Li L.F."/>
            <person name="Wei W."/>
            <person name="Gao Y.C."/>
            <person name="Liu J.Z."/>
            <person name="Shao H.Z."/>
            <person name="Wang X."/>
            <person name="Wang C.C."/>
            <person name="Yang T.C."/>
            <person name="Huo Q.B."/>
            <person name="Li W."/>
            <person name="Chen H.Y."/>
            <person name="Chen S.E."/>
            <person name="Zhou L.G."/>
            <person name="Ni X.B."/>
            <person name="Tian J.H."/>
            <person name="Sheng Y."/>
            <person name="Liu T."/>
            <person name="Pan Y.S."/>
            <person name="Xia L.Y."/>
            <person name="Li J."/>
            <person name="Zhao F."/>
            <person name="Cao W.C."/>
        </authorList>
    </citation>
    <scope>NUCLEOTIDE SEQUENCE</scope>
    <source>
        <strain evidence="2">Rmic-2018</strain>
    </source>
</reference>
<sequence length="204" mass="23299">MVWQENKTQTTNRPRSGTQEEYAEIDVLLQHVAALAAEYSYQPPRLAVRKHRAKNTPASASETTPESALGSTVKRVRPTAQATWDDRHIAALECYAAESAAEIISNQSGRSQNEATLAFLEARYNQDIVMRLLSYQIDRRKLHLKIRQNEDNMKLLPQQHADDVRLRQAEVEMRRMEMVAVLEERRANAAYQASQLELIKGLIE</sequence>
<feature type="compositionally biased region" description="Polar residues" evidence="1">
    <location>
        <begin position="56"/>
        <end position="70"/>
    </location>
</feature>
<dbReference type="VEuPathDB" id="VectorBase:LOC119161661"/>
<dbReference type="EMBL" id="JABSTU010000001">
    <property type="protein sequence ID" value="KAH8039588.1"/>
    <property type="molecule type" value="Genomic_DNA"/>
</dbReference>
<protein>
    <submittedName>
        <fullName evidence="2">Uncharacterized protein</fullName>
    </submittedName>
</protein>
<accession>A0A9J6EZK2</accession>
<dbReference type="Proteomes" id="UP000821866">
    <property type="component" value="Chromosome 1"/>
</dbReference>
<feature type="region of interest" description="Disordered" evidence="1">
    <location>
        <begin position="52"/>
        <end position="74"/>
    </location>
</feature>
<proteinExistence type="predicted"/>